<evidence type="ECO:0000256" key="2">
    <source>
        <dbReference type="ARBA" id="ARBA00008917"/>
    </source>
</evidence>
<dbReference type="InParanoid" id="G8Y2V2"/>
<evidence type="ECO:0000256" key="1">
    <source>
        <dbReference type="ARBA" id="ARBA00004477"/>
    </source>
</evidence>
<proteinExistence type="inferred from homology"/>
<feature type="transmembrane region" description="Helical" evidence="7">
    <location>
        <begin position="176"/>
        <end position="197"/>
    </location>
</feature>
<dbReference type="HOGENOM" id="CLU_760753_0_0_1"/>
<evidence type="ECO:0000256" key="8">
    <source>
        <dbReference type="SAM" id="MobiDB-lite"/>
    </source>
</evidence>
<dbReference type="InterPro" id="IPR035952">
    <property type="entry name" value="Rhomboid-like_sf"/>
</dbReference>
<dbReference type="InterPro" id="IPR007599">
    <property type="entry name" value="DER1"/>
</dbReference>
<gene>
    <name evidence="9" type="primary">Piso0_005763</name>
    <name evidence="9" type="ORF">GNLVRS01_PISO0M21814g</name>
</gene>
<dbReference type="OMA" id="PDCLWFT"/>
<dbReference type="eggNOG" id="KOG0858">
    <property type="taxonomic scope" value="Eukaryota"/>
</dbReference>
<dbReference type="STRING" id="559304.G8Y2V2"/>
<organism evidence="9 10">
    <name type="scientific">Pichia sorbitophila (strain ATCC MYA-4447 / BCRC 22081 / CBS 7064 / NBRC 10061 / NRRL Y-12695)</name>
    <name type="common">Hybrid yeast</name>
    <dbReference type="NCBI Taxonomy" id="559304"/>
    <lineage>
        <taxon>Eukaryota</taxon>
        <taxon>Fungi</taxon>
        <taxon>Dikarya</taxon>
        <taxon>Ascomycota</taxon>
        <taxon>Saccharomycotina</taxon>
        <taxon>Pichiomycetes</taxon>
        <taxon>Debaryomycetaceae</taxon>
        <taxon>Millerozyma</taxon>
    </lineage>
</organism>
<keyword evidence="3 7" id="KW-0812">Transmembrane</keyword>
<dbReference type="Proteomes" id="UP000005222">
    <property type="component" value="Chromosome M"/>
</dbReference>
<dbReference type="OrthoDB" id="19102at2759"/>
<comment type="caution">
    <text evidence="7">Lacks conserved residue(s) required for the propagation of feature annotation.</text>
</comment>
<evidence type="ECO:0000256" key="7">
    <source>
        <dbReference type="RuleBase" id="RU363059"/>
    </source>
</evidence>
<dbReference type="PANTHER" id="PTHR11009">
    <property type="entry name" value="DER1-LIKE PROTEIN, DERLIN"/>
    <property type="match status" value="1"/>
</dbReference>
<keyword evidence="10" id="KW-1185">Reference proteome</keyword>
<dbReference type="Pfam" id="PF04511">
    <property type="entry name" value="DER1"/>
    <property type="match status" value="1"/>
</dbReference>
<protein>
    <recommendedName>
        <fullName evidence="7">Derlin</fullName>
    </recommendedName>
</protein>
<reference evidence="9 10" key="1">
    <citation type="journal article" date="2012" name="G3 (Bethesda)">
        <title>Pichia sorbitophila, an interspecies yeast hybrid reveals early steps of genome resolution following polyploidization.</title>
        <authorList>
            <person name="Leh Louis V."/>
            <person name="Despons L."/>
            <person name="Friedrich A."/>
            <person name="Martin T."/>
            <person name="Durrens P."/>
            <person name="Casaregola S."/>
            <person name="Neuveglise C."/>
            <person name="Fairhead C."/>
            <person name="Marck C."/>
            <person name="Cruz J.A."/>
            <person name="Straub M.L."/>
            <person name="Kugler V."/>
            <person name="Sacerdot C."/>
            <person name="Uzunov Z."/>
            <person name="Thierry A."/>
            <person name="Weiss S."/>
            <person name="Bleykasten C."/>
            <person name="De Montigny J."/>
            <person name="Jacques N."/>
            <person name="Jung P."/>
            <person name="Lemaire M."/>
            <person name="Mallet S."/>
            <person name="Morel G."/>
            <person name="Richard G.F."/>
            <person name="Sarkar A."/>
            <person name="Savel G."/>
            <person name="Schacherer J."/>
            <person name="Seret M.L."/>
            <person name="Talla E."/>
            <person name="Samson G."/>
            <person name="Jubin C."/>
            <person name="Poulain J."/>
            <person name="Vacherie B."/>
            <person name="Barbe V."/>
            <person name="Pelletier E."/>
            <person name="Sherman D.J."/>
            <person name="Westhof E."/>
            <person name="Weissenbach J."/>
            <person name="Baret P.V."/>
            <person name="Wincker P."/>
            <person name="Gaillardin C."/>
            <person name="Dujon B."/>
            <person name="Souciet J.L."/>
        </authorList>
    </citation>
    <scope>NUCLEOTIDE SEQUENCE [LARGE SCALE GENOMIC DNA]</scope>
    <source>
        <strain evidence="10">ATCC MYA-4447 / BCRC 22081 / CBS 7064 / NBRC 10061 / NRRL Y-12695</strain>
    </source>
</reference>
<keyword evidence="6 7" id="KW-0472">Membrane</keyword>
<evidence type="ECO:0000256" key="6">
    <source>
        <dbReference type="ARBA" id="ARBA00023136"/>
    </source>
</evidence>
<dbReference type="EMBL" id="FO082047">
    <property type="protein sequence ID" value="CCE86113.1"/>
    <property type="molecule type" value="Genomic_DNA"/>
</dbReference>
<evidence type="ECO:0000256" key="4">
    <source>
        <dbReference type="ARBA" id="ARBA00022824"/>
    </source>
</evidence>
<keyword evidence="4 7" id="KW-0256">Endoplasmic reticulum</keyword>
<comment type="similarity">
    <text evidence="2 7">Belongs to the derlin family.</text>
</comment>
<accession>G8Y2V2</accession>
<sequence>MANELADNIKNIPPVTRFFTIVTVVICVLNSLRLIHPFQLVCYLPIIMEKTDVIRSYTNYTNVFFKNMYILGVLFQSYRFFTTLFLPVGMIADQPFNAILDIYFFYTFSNHLESPSGKFRGNFPDYLWFTMITSTICVAMSIMYNYLIDITHFPVHHQMMLSAVTYMWSRYSKNSIINFLGLVPIKAYYLPLFNLFFKLMISGYSSFWDSVVGIFSAYVYQCVMSDTLPVYNLFPNAYSSFFEGNVSRGRRVGTIHMNFDDHDRPITNQSGDFIGDSIFDKGYLKAPLWLYKLLNYPTNNSKRITAFDSERNFTSNIRPQKQSAKGPNASGSSTGFSIFKYSNSPFKGTGHRLGS</sequence>
<feature type="transmembrane region" description="Helical" evidence="7">
    <location>
        <begin position="15"/>
        <end position="36"/>
    </location>
</feature>
<evidence type="ECO:0000313" key="9">
    <source>
        <dbReference type="EMBL" id="CCE86113.1"/>
    </source>
</evidence>
<dbReference type="GO" id="GO:0006950">
    <property type="term" value="P:response to stress"/>
    <property type="evidence" value="ECO:0007669"/>
    <property type="project" value="UniProtKB-ARBA"/>
</dbReference>
<name>G8Y2V2_PICSO</name>
<dbReference type="GO" id="GO:0005789">
    <property type="term" value="C:endoplasmic reticulum membrane"/>
    <property type="evidence" value="ECO:0007669"/>
    <property type="project" value="UniProtKB-SubCell"/>
</dbReference>
<evidence type="ECO:0000313" key="10">
    <source>
        <dbReference type="Proteomes" id="UP000005222"/>
    </source>
</evidence>
<evidence type="ECO:0000256" key="5">
    <source>
        <dbReference type="ARBA" id="ARBA00022989"/>
    </source>
</evidence>
<dbReference type="AlphaFoldDB" id="G8Y2V2"/>
<feature type="region of interest" description="Disordered" evidence="8">
    <location>
        <begin position="317"/>
        <end position="355"/>
    </location>
</feature>
<feature type="compositionally biased region" description="Polar residues" evidence="8">
    <location>
        <begin position="317"/>
        <end position="346"/>
    </location>
</feature>
<dbReference type="SUPFAM" id="SSF144091">
    <property type="entry name" value="Rhomboid-like"/>
    <property type="match status" value="1"/>
</dbReference>
<feature type="transmembrane region" description="Helical" evidence="7">
    <location>
        <begin position="126"/>
        <end position="147"/>
    </location>
</feature>
<comment type="function">
    <text evidence="7">May be involved in the degradation of misfolded endoplasmic reticulum (ER) luminal proteins.</text>
</comment>
<comment type="subcellular location">
    <subcellularLocation>
        <location evidence="1 7">Endoplasmic reticulum membrane</location>
        <topology evidence="1 7">Multi-pass membrane protein</topology>
    </subcellularLocation>
</comment>
<dbReference type="FunCoup" id="G8Y2V2">
    <property type="interactions" value="795"/>
</dbReference>
<evidence type="ECO:0000256" key="3">
    <source>
        <dbReference type="ARBA" id="ARBA00022692"/>
    </source>
</evidence>
<keyword evidence="5 7" id="KW-1133">Transmembrane helix</keyword>